<dbReference type="InterPro" id="IPR005135">
    <property type="entry name" value="Endo/exonuclease/phosphatase"/>
</dbReference>
<dbReference type="RefSeq" id="WP_296946312.1">
    <property type="nucleotide sequence ID" value="NZ_LT599021.1"/>
</dbReference>
<evidence type="ECO:0000259" key="1">
    <source>
        <dbReference type="Pfam" id="PF03372"/>
    </source>
</evidence>
<feature type="domain" description="Endonuclease/exonuclease/phosphatase" evidence="1">
    <location>
        <begin position="28"/>
        <end position="275"/>
    </location>
</feature>
<evidence type="ECO:0000313" key="2">
    <source>
        <dbReference type="EMBL" id="SBV91777.1"/>
    </source>
</evidence>
<dbReference type="PANTHER" id="PTHR12121">
    <property type="entry name" value="CARBON CATABOLITE REPRESSOR PROTEIN 4"/>
    <property type="match status" value="1"/>
</dbReference>
<proteinExistence type="predicted"/>
<accession>A0A212IX84</accession>
<dbReference type="InterPro" id="IPR036691">
    <property type="entry name" value="Endo/exonu/phosph_ase_sf"/>
</dbReference>
<dbReference type="PANTHER" id="PTHR12121:SF36">
    <property type="entry name" value="ENDONUCLEASE_EXONUCLEASE_PHOSPHATASE DOMAIN-CONTAINING PROTEIN"/>
    <property type="match status" value="1"/>
</dbReference>
<dbReference type="PROSITE" id="PS51257">
    <property type="entry name" value="PROKAR_LIPOPROTEIN"/>
    <property type="match status" value="1"/>
</dbReference>
<dbReference type="InterPro" id="IPR050410">
    <property type="entry name" value="CCR4/nocturin_mRNA_transcr"/>
</dbReference>
<dbReference type="EMBL" id="FLUL01000001">
    <property type="protein sequence ID" value="SBV91777.1"/>
    <property type="molecule type" value="Genomic_DNA"/>
</dbReference>
<sequence>MKKLIYLLLPSLLFISSCKTKPLELNVMTFNIRLDVPSDSLNSWQYRKDNAAEMVRMNDVDILGMQEVLLNQMNDLKERLPQYTAIGVGREDGADKGEFSPIFYKKDRFSAIESGTFWVSETPEVAGSKGWDASYIRVATWAILKEKATGKEIFAINTHLDNDGLVARKEGGNLLLKKAEELGKGLPIVLTGDFNDTPQSEAIKSITDASKTNHLLDSKTISLKTSGTDWTFHNFGRLAESERPLIDYIFVSKQIKVQDYVVLPDTLKGTFVSDHKPVLSKITIE</sequence>
<organism evidence="2">
    <name type="scientific">uncultured Dysgonomonas sp</name>
    <dbReference type="NCBI Taxonomy" id="206096"/>
    <lineage>
        <taxon>Bacteria</taxon>
        <taxon>Pseudomonadati</taxon>
        <taxon>Bacteroidota</taxon>
        <taxon>Bacteroidia</taxon>
        <taxon>Bacteroidales</taxon>
        <taxon>Dysgonomonadaceae</taxon>
        <taxon>Dysgonomonas</taxon>
        <taxon>environmental samples</taxon>
    </lineage>
</organism>
<protein>
    <recommendedName>
        <fullName evidence="1">Endonuclease/exonuclease/phosphatase domain-containing protein</fullName>
    </recommendedName>
</protein>
<dbReference type="SUPFAM" id="SSF56219">
    <property type="entry name" value="DNase I-like"/>
    <property type="match status" value="1"/>
</dbReference>
<dbReference type="Gene3D" id="3.60.10.10">
    <property type="entry name" value="Endonuclease/exonuclease/phosphatase"/>
    <property type="match status" value="1"/>
</dbReference>
<dbReference type="AlphaFoldDB" id="A0A212IX84"/>
<reference evidence="2" key="1">
    <citation type="submission" date="2016-04" db="EMBL/GenBank/DDBJ databases">
        <authorList>
            <person name="Evans L.H."/>
            <person name="Alamgir A."/>
            <person name="Owens N."/>
            <person name="Weber N.D."/>
            <person name="Virtaneva K."/>
            <person name="Barbian K."/>
            <person name="Babar A."/>
            <person name="Rosenke K."/>
        </authorList>
    </citation>
    <scope>NUCLEOTIDE SEQUENCE</scope>
    <source>
        <strain evidence="2">86-2</strain>
    </source>
</reference>
<dbReference type="Pfam" id="PF03372">
    <property type="entry name" value="Exo_endo_phos"/>
    <property type="match status" value="1"/>
</dbReference>
<gene>
    <name evidence="2" type="ORF">KL86DYS2_10245</name>
</gene>
<dbReference type="CDD" id="cd09083">
    <property type="entry name" value="EEP-1"/>
    <property type="match status" value="1"/>
</dbReference>
<name>A0A212IX84_9BACT</name>
<dbReference type="GO" id="GO:0000175">
    <property type="term" value="F:3'-5'-RNA exonuclease activity"/>
    <property type="evidence" value="ECO:0007669"/>
    <property type="project" value="TreeGrafter"/>
</dbReference>